<gene>
    <name evidence="1" type="ORF">HMPREF0765_0276</name>
</gene>
<dbReference type="EMBL" id="ACHB01000006">
    <property type="protein sequence ID" value="EEI94129.1"/>
    <property type="molecule type" value="Genomic_DNA"/>
</dbReference>
<organism evidence="1 2">
    <name type="scientific">Sphingobacterium spiritivorum ATCC 33300</name>
    <dbReference type="NCBI Taxonomy" id="525372"/>
    <lineage>
        <taxon>Bacteria</taxon>
        <taxon>Pseudomonadati</taxon>
        <taxon>Bacteroidota</taxon>
        <taxon>Sphingobacteriia</taxon>
        <taxon>Sphingobacteriales</taxon>
        <taxon>Sphingobacteriaceae</taxon>
        <taxon>Sphingobacterium</taxon>
    </lineage>
</organism>
<accession>C2FSH0</accession>
<reference evidence="1 2" key="1">
    <citation type="submission" date="2009-01" db="EMBL/GenBank/DDBJ databases">
        <authorList>
            <person name="Qin X."/>
            <person name="Bachman B."/>
            <person name="Battles P."/>
            <person name="Bell A."/>
            <person name="Bess C."/>
            <person name="Bickham C."/>
            <person name="Chaboub L."/>
            <person name="Chen D."/>
            <person name="Coyle M."/>
            <person name="Deiros D.R."/>
            <person name="Dinh H."/>
            <person name="Forbes L."/>
            <person name="Fowler G."/>
            <person name="Francisco L."/>
            <person name="Fu Q."/>
            <person name="Gubbala S."/>
            <person name="Hale W."/>
            <person name="Han Y."/>
            <person name="Hemphill L."/>
            <person name="Highlander S.K."/>
            <person name="Hirani K."/>
            <person name="Hogues M."/>
            <person name="Jackson L."/>
            <person name="Jakkamsetti A."/>
            <person name="Javaid M."/>
            <person name="Jiang H."/>
            <person name="Korchina V."/>
            <person name="Kovar C."/>
            <person name="Lara F."/>
            <person name="Lee S."/>
            <person name="Mata R."/>
            <person name="Mathew T."/>
            <person name="Moen C."/>
            <person name="Morales K."/>
            <person name="Munidasa M."/>
            <person name="Nazareth L."/>
            <person name="Ngo R."/>
            <person name="Nguyen L."/>
            <person name="Okwuonu G."/>
            <person name="Ongeri F."/>
            <person name="Patil S."/>
            <person name="Petrosino J."/>
            <person name="Pham C."/>
            <person name="Pham P."/>
            <person name="Pu L.-L."/>
            <person name="Puazo M."/>
            <person name="Raj R."/>
            <person name="Reid J."/>
            <person name="Rouhana J."/>
            <person name="Saada N."/>
            <person name="Shang Y."/>
            <person name="Simmons D."/>
            <person name="Thornton R."/>
            <person name="Warren J."/>
            <person name="Weissenberger G."/>
            <person name="Zhang J."/>
            <person name="Zhang L."/>
            <person name="Zhou C."/>
            <person name="Zhu D."/>
            <person name="Muzny D."/>
            <person name="Worley K."/>
            <person name="Gibbs R."/>
        </authorList>
    </citation>
    <scope>NUCLEOTIDE SEQUENCE [LARGE SCALE GENOMIC DNA]</scope>
    <source>
        <strain evidence="1 2">ATCC 33300</strain>
    </source>
</reference>
<dbReference type="Proteomes" id="UP000006241">
    <property type="component" value="Unassembled WGS sequence"/>
</dbReference>
<evidence type="ECO:0000313" key="2">
    <source>
        <dbReference type="Proteomes" id="UP000006241"/>
    </source>
</evidence>
<name>C2FSH0_SPHSI</name>
<protein>
    <submittedName>
        <fullName evidence="1">Uncharacterized protein</fullName>
    </submittedName>
</protein>
<sequence>MKTGVRYRKGIGEVKKGEKKGQKIFSQIFWSFKKDFYLCSPFRNEGKKQDQKGRNALLK</sequence>
<proteinExistence type="predicted"/>
<evidence type="ECO:0000313" key="1">
    <source>
        <dbReference type="EMBL" id="EEI94129.1"/>
    </source>
</evidence>
<comment type="caution">
    <text evidence="1">The sequence shown here is derived from an EMBL/GenBank/DDBJ whole genome shotgun (WGS) entry which is preliminary data.</text>
</comment>
<dbReference type="AlphaFoldDB" id="C2FSH0"/>
<dbReference type="HOGENOM" id="CLU_2958440_0_0_10"/>